<accession>A0AAC9J356</accession>
<reference evidence="2 3" key="1">
    <citation type="submission" date="2016-11" db="EMBL/GenBank/DDBJ databases">
        <title>Complete genome sequencing of Virgibacillus halodenitrificans PDB-F2.</title>
        <authorList>
            <person name="Sun Z."/>
            <person name="Zhou Y."/>
            <person name="Li H."/>
        </authorList>
    </citation>
    <scope>NUCLEOTIDE SEQUENCE [LARGE SCALE GENOMIC DNA]</scope>
    <source>
        <strain evidence="2 3">PDB-F2</strain>
    </source>
</reference>
<protein>
    <submittedName>
        <fullName evidence="2">Metal-binding protein</fullName>
    </submittedName>
</protein>
<dbReference type="SUPFAM" id="SSF55008">
    <property type="entry name" value="HMA, heavy metal-associated domain"/>
    <property type="match status" value="1"/>
</dbReference>
<dbReference type="RefSeq" id="WP_019375851.1">
    <property type="nucleotide sequence ID" value="NZ_CP017962.1"/>
</dbReference>
<dbReference type="InterPro" id="IPR006121">
    <property type="entry name" value="HMA_dom"/>
</dbReference>
<dbReference type="GeneID" id="71516408"/>
<dbReference type="Gene3D" id="3.30.70.100">
    <property type="match status" value="1"/>
</dbReference>
<organism evidence="2 3">
    <name type="scientific">Virgibacillus halodenitrificans</name>
    <name type="common">Bacillus halodenitrificans</name>
    <dbReference type="NCBI Taxonomy" id="1482"/>
    <lineage>
        <taxon>Bacteria</taxon>
        <taxon>Bacillati</taxon>
        <taxon>Bacillota</taxon>
        <taxon>Bacilli</taxon>
        <taxon>Bacillales</taxon>
        <taxon>Bacillaceae</taxon>
        <taxon>Virgibacillus</taxon>
    </lineage>
</organism>
<dbReference type="KEGG" id="vhl:BME96_18515"/>
<dbReference type="EMBL" id="CP017962">
    <property type="protein sequence ID" value="APC50070.1"/>
    <property type="molecule type" value="Genomic_DNA"/>
</dbReference>
<gene>
    <name evidence="2" type="ORF">BME96_18515</name>
</gene>
<dbReference type="PROSITE" id="PS50846">
    <property type="entry name" value="HMA_2"/>
    <property type="match status" value="1"/>
</dbReference>
<evidence type="ECO:0000313" key="3">
    <source>
        <dbReference type="Proteomes" id="UP000182945"/>
    </source>
</evidence>
<evidence type="ECO:0000259" key="1">
    <source>
        <dbReference type="PROSITE" id="PS50846"/>
    </source>
</evidence>
<dbReference type="GO" id="GO:0046872">
    <property type="term" value="F:metal ion binding"/>
    <property type="evidence" value="ECO:0007669"/>
    <property type="project" value="InterPro"/>
</dbReference>
<dbReference type="CDD" id="cd00371">
    <property type="entry name" value="HMA"/>
    <property type="match status" value="1"/>
</dbReference>
<name>A0AAC9J356_VIRHA</name>
<feature type="domain" description="HMA" evidence="1">
    <location>
        <begin position="2"/>
        <end position="70"/>
    </location>
</feature>
<dbReference type="Pfam" id="PF00403">
    <property type="entry name" value="HMA"/>
    <property type="match status" value="1"/>
</dbReference>
<dbReference type="Proteomes" id="UP000182945">
    <property type="component" value="Chromosome"/>
</dbReference>
<dbReference type="AlphaFoldDB" id="A0AAC9J356"/>
<proteinExistence type="predicted"/>
<sequence length="77" mass="8416">MEKAVIQLETLSCPSCIQKIENAVKGINGVHQDSLKVLFNASKVKADFDSEKTSINEIEKAIENLGYPVVKSKVKPA</sequence>
<dbReference type="InterPro" id="IPR036163">
    <property type="entry name" value="HMA_dom_sf"/>
</dbReference>
<evidence type="ECO:0000313" key="2">
    <source>
        <dbReference type="EMBL" id="APC50070.1"/>
    </source>
</evidence>